<dbReference type="Proteomes" id="UP000033867">
    <property type="component" value="Unassembled WGS sequence"/>
</dbReference>
<accession>A0A0G1DLS4</accession>
<evidence type="ECO:0000313" key="3">
    <source>
        <dbReference type="Proteomes" id="UP000033867"/>
    </source>
</evidence>
<proteinExistence type="predicted"/>
<comment type="caution">
    <text evidence="2">The sequence shown here is derived from an EMBL/GenBank/DDBJ whole genome shotgun (WGS) entry which is preliminary data.</text>
</comment>
<keyword evidence="1" id="KW-0472">Membrane</keyword>
<protein>
    <submittedName>
        <fullName evidence="2">Uncharacterized protein</fullName>
    </submittedName>
</protein>
<evidence type="ECO:0000256" key="1">
    <source>
        <dbReference type="SAM" id="Phobius"/>
    </source>
</evidence>
<dbReference type="AlphaFoldDB" id="A0A0G1DLS4"/>
<keyword evidence="1" id="KW-0812">Transmembrane</keyword>
<evidence type="ECO:0000313" key="2">
    <source>
        <dbReference type="EMBL" id="KKS71786.1"/>
    </source>
</evidence>
<dbReference type="EMBL" id="LCEK01000019">
    <property type="protein sequence ID" value="KKS71786.1"/>
    <property type="molecule type" value="Genomic_DNA"/>
</dbReference>
<reference evidence="2 3" key="1">
    <citation type="journal article" date="2015" name="Nature">
        <title>rRNA introns, odd ribosomes, and small enigmatic genomes across a large radiation of phyla.</title>
        <authorList>
            <person name="Brown C.T."/>
            <person name="Hug L.A."/>
            <person name="Thomas B.C."/>
            <person name="Sharon I."/>
            <person name="Castelle C.J."/>
            <person name="Singh A."/>
            <person name="Wilkins M.J."/>
            <person name="Williams K.H."/>
            <person name="Banfield J.F."/>
        </authorList>
    </citation>
    <scope>NUCLEOTIDE SEQUENCE [LARGE SCALE GENOMIC DNA]</scope>
</reference>
<organism evidence="2 3">
    <name type="scientific">Candidatus Magasanikbacteria bacterium GW2011_GWE2_42_7</name>
    <dbReference type="NCBI Taxonomy" id="1619052"/>
    <lineage>
        <taxon>Bacteria</taxon>
        <taxon>Candidatus Magasanikiibacteriota</taxon>
    </lineage>
</organism>
<gene>
    <name evidence="2" type="ORF">UV42_C0019G0010</name>
</gene>
<feature type="transmembrane region" description="Helical" evidence="1">
    <location>
        <begin position="15"/>
        <end position="33"/>
    </location>
</feature>
<keyword evidence="1" id="KW-1133">Transmembrane helix</keyword>
<sequence length="41" mass="4479">MPWVKQLVSVYAEPILLIGATLAYALGLFHWFAENIGAFGA</sequence>
<name>A0A0G1DLS4_9BACT</name>